<evidence type="ECO:0000256" key="5">
    <source>
        <dbReference type="ARBA" id="ARBA00022729"/>
    </source>
</evidence>
<dbReference type="Pfam" id="PF07715">
    <property type="entry name" value="Plug"/>
    <property type="match status" value="1"/>
</dbReference>
<dbReference type="NCBIfam" id="TIGR04056">
    <property type="entry name" value="OMP_RagA_SusC"/>
    <property type="match status" value="1"/>
</dbReference>
<dbReference type="InterPro" id="IPR023997">
    <property type="entry name" value="TonB-dep_OMP_SusC/RagA_CS"/>
</dbReference>
<organism evidence="10 11">
    <name type="scientific">Capnocytophaga canimorsus</name>
    <dbReference type="NCBI Taxonomy" id="28188"/>
    <lineage>
        <taxon>Bacteria</taxon>
        <taxon>Pseudomonadati</taxon>
        <taxon>Bacteroidota</taxon>
        <taxon>Flavobacteriia</taxon>
        <taxon>Flavobacteriales</taxon>
        <taxon>Flavobacteriaceae</taxon>
        <taxon>Capnocytophaga</taxon>
    </lineage>
</organism>
<name>A0AAD0EB53_9FLAO</name>
<keyword evidence="2 8" id="KW-0813">Transport</keyword>
<dbReference type="Gene3D" id="2.170.130.10">
    <property type="entry name" value="TonB-dependent receptor, plug domain"/>
    <property type="match status" value="1"/>
</dbReference>
<dbReference type="SUPFAM" id="SSF56935">
    <property type="entry name" value="Porins"/>
    <property type="match status" value="1"/>
</dbReference>
<evidence type="ECO:0000256" key="4">
    <source>
        <dbReference type="ARBA" id="ARBA00022692"/>
    </source>
</evidence>
<evidence type="ECO:0000256" key="8">
    <source>
        <dbReference type="PROSITE-ProRule" id="PRU01360"/>
    </source>
</evidence>
<sequence length="1028" mass="113599">MIDLLSRSNSKGKLSKFLLMALVCGLWADAIYAKAEITSVREVVEQQTKKVSGTVTDEFGQPLPGVSVFIKGTQRGITTDFDGNYQIQASQGEVLVFSYVGFVTQEKVISSGGNEQVINVSLKEETQQLEQVVVTALGIKRQEKALSYNVQQVKSEELTKVKETNIVNSLNGKVAGVNIQRSASGVGGATKVVMRGLKSIDGNNGVLYVIDGVPMFNRQRDGAGYFGSPSGGESISDINPEDVESINVLTGPSAAALYGSQAANGVILINTKKGKEGKMEVNISSSLEMITPTLLPQFQDTYGSVGQKSWGPKLSKPSGYDPSKFFRTGTNITNAITLSTGTKQNQTFVSAAQTDAKGVIPNSDYYRTNISVRNTSSFLNDKLHLDISGSFIRQGNRNMISGGGYFNPLVALYLMPRSLDYRDIEVYERFNPQRGIYEKYQPYPEQLESYFSENPYWVVNRQLFLLNKKRYIMAASLKYDIFDWLNVTGRIRLDNDNSVNEKKLYASTNNFLVGGWKPELGPYNKGHYSISNGKDEQTYADIMFNANKNFGENFSLTANLGASYNDQYNTSLSGGGMLLNIPNLFSSANFVAETGVGQGYSRTKNVAVFGSAEIGYKRMLYLSLTGRNDWSSQLVNSSEPSFFYPSVGLSAVLSEMLKMPDYVDFVKVRGSYTEVGSPISKTGVTPGTITHSLSTSGIRANRVYPYPDFKAERTRSFEFGLNTKLFKNALSLDLTLYKSNTFNQLFEQKLSATSLYSSFLLQAGNVENRGVELAVSFQKDLFKDFNWNSTVTYSHNKNEIKELVRGYLNPFTGERFDITERGNLREGGSMSDIIVKKVLARDVNGDLIEEAATFKVDETQEIKIGSSTPDFQMGWKNTFSYKGFDLSVLFNGSFGGVVLSGTQPYLDAYGVSKASADARDAGGVLVNGKLYDPEKYYSTIKDLPGYYSYDATNVRLQEASLSYTFDGKLISNGIKRITFGFIGTNLWMIYNKAPFDPQLSFGVGTYAQTELFMTPAMRTYGLSLKLQF</sequence>
<evidence type="ECO:0000256" key="1">
    <source>
        <dbReference type="ARBA" id="ARBA00004571"/>
    </source>
</evidence>
<evidence type="ECO:0000259" key="9">
    <source>
        <dbReference type="Pfam" id="PF07715"/>
    </source>
</evidence>
<comment type="subcellular location">
    <subcellularLocation>
        <location evidence="1 8">Cell outer membrane</location>
        <topology evidence="1 8">Multi-pass membrane protein</topology>
    </subcellularLocation>
</comment>
<dbReference type="InterPro" id="IPR039426">
    <property type="entry name" value="TonB-dep_rcpt-like"/>
</dbReference>
<dbReference type="Gene3D" id="2.40.170.20">
    <property type="entry name" value="TonB-dependent receptor, beta-barrel domain"/>
    <property type="match status" value="1"/>
</dbReference>
<evidence type="ECO:0000256" key="6">
    <source>
        <dbReference type="ARBA" id="ARBA00023136"/>
    </source>
</evidence>
<proteinExistence type="inferred from homology"/>
<dbReference type="PANTHER" id="PTHR30069">
    <property type="entry name" value="TONB-DEPENDENT OUTER MEMBRANE RECEPTOR"/>
    <property type="match status" value="1"/>
</dbReference>
<dbReference type="PANTHER" id="PTHR30069:SF29">
    <property type="entry name" value="HEMOGLOBIN AND HEMOGLOBIN-HAPTOGLOBIN-BINDING PROTEIN 1-RELATED"/>
    <property type="match status" value="1"/>
</dbReference>
<dbReference type="AlphaFoldDB" id="A0AAD0EB53"/>
<dbReference type="NCBIfam" id="TIGR04057">
    <property type="entry name" value="SusC_RagA_signa"/>
    <property type="match status" value="1"/>
</dbReference>
<dbReference type="SUPFAM" id="SSF49464">
    <property type="entry name" value="Carboxypeptidase regulatory domain-like"/>
    <property type="match status" value="1"/>
</dbReference>
<dbReference type="InterPro" id="IPR036942">
    <property type="entry name" value="Beta-barrel_TonB_sf"/>
</dbReference>
<evidence type="ECO:0000256" key="7">
    <source>
        <dbReference type="ARBA" id="ARBA00023237"/>
    </source>
</evidence>
<evidence type="ECO:0000256" key="2">
    <source>
        <dbReference type="ARBA" id="ARBA00022448"/>
    </source>
</evidence>
<evidence type="ECO:0000313" key="10">
    <source>
        <dbReference type="EMBL" id="ATA94763.1"/>
    </source>
</evidence>
<keyword evidence="7 8" id="KW-0998">Cell outer membrane</keyword>
<protein>
    <submittedName>
        <fullName evidence="10">SusC/RagA family protein</fullName>
    </submittedName>
</protein>
<dbReference type="InterPro" id="IPR008969">
    <property type="entry name" value="CarboxyPept-like_regulatory"/>
</dbReference>
<comment type="similarity">
    <text evidence="8">Belongs to the TonB-dependent receptor family.</text>
</comment>
<feature type="domain" description="TonB-dependent receptor plug" evidence="9">
    <location>
        <begin position="145"/>
        <end position="266"/>
    </location>
</feature>
<keyword evidence="4 8" id="KW-0812">Transmembrane</keyword>
<dbReference type="PROSITE" id="PS52016">
    <property type="entry name" value="TONB_DEPENDENT_REC_3"/>
    <property type="match status" value="1"/>
</dbReference>
<evidence type="ECO:0000256" key="3">
    <source>
        <dbReference type="ARBA" id="ARBA00022452"/>
    </source>
</evidence>
<reference evidence="11" key="1">
    <citation type="submission" date="2017-06" db="EMBL/GenBank/DDBJ databases">
        <title>Capnocytophaga spp. assemblies.</title>
        <authorList>
            <person name="Gulvik C.A."/>
        </authorList>
    </citation>
    <scope>NUCLEOTIDE SEQUENCE [LARGE SCALE GENOMIC DNA]</scope>
    <source>
        <strain evidence="11">H3936</strain>
    </source>
</reference>
<dbReference type="GO" id="GO:0044718">
    <property type="term" value="P:siderophore transmembrane transport"/>
    <property type="evidence" value="ECO:0007669"/>
    <property type="project" value="TreeGrafter"/>
</dbReference>
<dbReference type="GO" id="GO:0009279">
    <property type="term" value="C:cell outer membrane"/>
    <property type="evidence" value="ECO:0007669"/>
    <property type="project" value="UniProtKB-SubCell"/>
</dbReference>
<dbReference type="InterPro" id="IPR012910">
    <property type="entry name" value="Plug_dom"/>
</dbReference>
<dbReference type="EMBL" id="CP022389">
    <property type="protein sequence ID" value="ATA94763.1"/>
    <property type="molecule type" value="Genomic_DNA"/>
</dbReference>
<dbReference type="Gene3D" id="2.60.40.1120">
    <property type="entry name" value="Carboxypeptidase-like, regulatory domain"/>
    <property type="match status" value="1"/>
</dbReference>
<gene>
    <name evidence="10" type="ORF">CGC54_10715</name>
</gene>
<dbReference type="GO" id="GO:0015344">
    <property type="term" value="F:siderophore uptake transmembrane transporter activity"/>
    <property type="evidence" value="ECO:0007669"/>
    <property type="project" value="TreeGrafter"/>
</dbReference>
<keyword evidence="5" id="KW-0732">Signal</keyword>
<dbReference type="InterPro" id="IPR037066">
    <property type="entry name" value="Plug_dom_sf"/>
</dbReference>
<evidence type="ECO:0000313" key="11">
    <source>
        <dbReference type="Proteomes" id="UP000243753"/>
    </source>
</evidence>
<dbReference type="Pfam" id="PF13715">
    <property type="entry name" value="CarbopepD_reg_2"/>
    <property type="match status" value="1"/>
</dbReference>
<keyword evidence="3 8" id="KW-1134">Transmembrane beta strand</keyword>
<accession>A0AAD0EB53</accession>
<keyword evidence="6 8" id="KW-0472">Membrane</keyword>
<dbReference type="InterPro" id="IPR023996">
    <property type="entry name" value="TonB-dep_OMP_SusC/RagA"/>
</dbReference>
<dbReference type="Proteomes" id="UP000243753">
    <property type="component" value="Chromosome"/>
</dbReference>